<feature type="domain" description="DUF7953" evidence="2">
    <location>
        <begin position="32"/>
        <end position="90"/>
    </location>
</feature>
<evidence type="ECO:0000259" key="2">
    <source>
        <dbReference type="Pfam" id="PF25829"/>
    </source>
</evidence>
<dbReference type="PANTHER" id="PTHR33780">
    <property type="entry name" value="EXPRESSED PROTEIN"/>
    <property type="match status" value="1"/>
</dbReference>
<dbReference type="Proteomes" id="UP000027120">
    <property type="component" value="Unassembled WGS sequence"/>
</dbReference>
<accession>A0A067DXC3</accession>
<sequence length="137" mass="15986">MSLRCRRLSSRVSCVFLALCMFLNSLPGLVLAAVVTLDSIKIYKTHEWLDNKPTVYFKCQGENKKILPDVKEKNTTYVFKGEESWQIMMGNIFEKQRRNSMLLFCVPSASLEELVSLLLFEFSKFSSRSLYWIYICM</sequence>
<protein>
    <recommendedName>
        <fullName evidence="2">DUF7953 domain-containing protein</fullName>
    </recommendedName>
</protein>
<feature type="chain" id="PRO_5001639853" description="DUF7953 domain-containing protein" evidence="1">
    <location>
        <begin position="33"/>
        <end position="137"/>
    </location>
</feature>
<evidence type="ECO:0000313" key="4">
    <source>
        <dbReference type="Proteomes" id="UP000027120"/>
    </source>
</evidence>
<evidence type="ECO:0000256" key="1">
    <source>
        <dbReference type="SAM" id="SignalP"/>
    </source>
</evidence>
<dbReference type="AlphaFoldDB" id="A0A067DXC3"/>
<evidence type="ECO:0000313" key="3">
    <source>
        <dbReference type="EMBL" id="KDO47508.1"/>
    </source>
</evidence>
<proteinExistence type="predicted"/>
<dbReference type="Pfam" id="PF25829">
    <property type="entry name" value="DUF7953"/>
    <property type="match status" value="1"/>
</dbReference>
<dbReference type="InterPro" id="IPR057713">
    <property type="entry name" value="DUF7953"/>
</dbReference>
<name>A0A067DXC3_CITSI</name>
<dbReference type="EMBL" id="KK785175">
    <property type="protein sequence ID" value="KDO47508.1"/>
    <property type="molecule type" value="Genomic_DNA"/>
</dbReference>
<gene>
    <name evidence="3" type="ORF">CISIN_1g027567mg</name>
</gene>
<reference evidence="3 4" key="1">
    <citation type="submission" date="2014-04" db="EMBL/GenBank/DDBJ databases">
        <authorList>
            <consortium name="International Citrus Genome Consortium"/>
            <person name="Gmitter F."/>
            <person name="Chen C."/>
            <person name="Farmerie W."/>
            <person name="Harkins T."/>
            <person name="Desany B."/>
            <person name="Mohiuddin M."/>
            <person name="Kodira C."/>
            <person name="Borodovsky M."/>
            <person name="Lomsadze A."/>
            <person name="Burns P."/>
            <person name="Jenkins J."/>
            <person name="Prochnik S."/>
            <person name="Shu S."/>
            <person name="Chapman J."/>
            <person name="Pitluck S."/>
            <person name="Schmutz J."/>
            <person name="Rokhsar D."/>
        </authorList>
    </citation>
    <scope>NUCLEOTIDE SEQUENCE</scope>
</reference>
<dbReference type="PANTHER" id="PTHR33780:SF3">
    <property type="entry name" value="EXPRESSED PROTEIN"/>
    <property type="match status" value="1"/>
</dbReference>
<feature type="signal peptide" evidence="1">
    <location>
        <begin position="1"/>
        <end position="32"/>
    </location>
</feature>
<keyword evidence="4" id="KW-1185">Reference proteome</keyword>
<organism evidence="3 4">
    <name type="scientific">Citrus sinensis</name>
    <name type="common">Sweet orange</name>
    <name type="synonym">Citrus aurantium var. sinensis</name>
    <dbReference type="NCBI Taxonomy" id="2711"/>
    <lineage>
        <taxon>Eukaryota</taxon>
        <taxon>Viridiplantae</taxon>
        <taxon>Streptophyta</taxon>
        <taxon>Embryophyta</taxon>
        <taxon>Tracheophyta</taxon>
        <taxon>Spermatophyta</taxon>
        <taxon>Magnoliopsida</taxon>
        <taxon>eudicotyledons</taxon>
        <taxon>Gunneridae</taxon>
        <taxon>Pentapetalae</taxon>
        <taxon>rosids</taxon>
        <taxon>malvids</taxon>
        <taxon>Sapindales</taxon>
        <taxon>Rutaceae</taxon>
        <taxon>Aurantioideae</taxon>
        <taxon>Citrus</taxon>
    </lineage>
</organism>
<keyword evidence="1" id="KW-0732">Signal</keyword>